<proteinExistence type="predicted"/>
<dbReference type="Gene3D" id="3.40.630.30">
    <property type="match status" value="1"/>
</dbReference>
<dbReference type="Pfam" id="PF00583">
    <property type="entry name" value="Acetyltransf_1"/>
    <property type="match status" value="1"/>
</dbReference>
<gene>
    <name evidence="2" type="ORF">GLW04_01965</name>
</gene>
<dbReference type="GO" id="GO:0016747">
    <property type="term" value="F:acyltransferase activity, transferring groups other than amino-acyl groups"/>
    <property type="evidence" value="ECO:0007669"/>
    <property type="project" value="InterPro"/>
</dbReference>
<comment type="caution">
    <text evidence="2">The sequence shown here is derived from an EMBL/GenBank/DDBJ whole genome shotgun (WGS) entry which is preliminary data.</text>
</comment>
<dbReference type="PROSITE" id="PS51186">
    <property type="entry name" value="GNAT"/>
    <property type="match status" value="1"/>
</dbReference>
<evidence type="ECO:0000313" key="2">
    <source>
        <dbReference type="EMBL" id="MYL18635.1"/>
    </source>
</evidence>
<dbReference type="SUPFAM" id="SSF55729">
    <property type="entry name" value="Acyl-CoA N-acyltransferases (Nat)"/>
    <property type="match status" value="1"/>
</dbReference>
<reference evidence="2 3" key="1">
    <citation type="submission" date="2019-11" db="EMBL/GenBank/DDBJ databases">
        <title>Genome sequences of 17 halophilic strains isolated from different environments.</title>
        <authorList>
            <person name="Furrow R.E."/>
        </authorList>
    </citation>
    <scope>NUCLEOTIDE SEQUENCE [LARGE SCALE GENOMIC DNA]</scope>
    <source>
        <strain evidence="2 3">22511_23_Filter</strain>
    </source>
</reference>
<evidence type="ECO:0000259" key="1">
    <source>
        <dbReference type="PROSITE" id="PS51186"/>
    </source>
</evidence>
<dbReference type="InterPro" id="IPR000182">
    <property type="entry name" value="GNAT_dom"/>
</dbReference>
<dbReference type="CDD" id="cd04301">
    <property type="entry name" value="NAT_SF"/>
    <property type="match status" value="1"/>
</dbReference>
<dbReference type="OrthoDB" id="9795206at2"/>
<keyword evidence="2" id="KW-0808">Transferase</keyword>
<dbReference type="Proteomes" id="UP000460949">
    <property type="component" value="Unassembled WGS sequence"/>
</dbReference>
<dbReference type="EMBL" id="WMET01000001">
    <property type="protein sequence ID" value="MYL18635.1"/>
    <property type="molecule type" value="Genomic_DNA"/>
</dbReference>
<dbReference type="RefSeq" id="WP_160835092.1">
    <property type="nucleotide sequence ID" value="NZ_WMET01000001.1"/>
</dbReference>
<sequence length="176" mass="20374">MTTTFEKLTVPTEEHVAAFNRWNNDDQLIPLIRPNKNEEELSGRSTMTLADLEKRLSDHTIFLIYADGKLVGEMNYMIDPPHLFKKAPRSAWIGITIGEPEGRGKGIGVLAMAHIEEKIKEAGLERIELGVFEYNTRARRLYEKMGYSELAQQADFTYWQGRMWADVRMEKQIFHL</sequence>
<dbReference type="InterPro" id="IPR016181">
    <property type="entry name" value="Acyl_CoA_acyltransferase"/>
</dbReference>
<name>A0A845DQ05_9BACI</name>
<dbReference type="PANTHER" id="PTHR43415">
    <property type="entry name" value="SPERMIDINE N(1)-ACETYLTRANSFERASE"/>
    <property type="match status" value="1"/>
</dbReference>
<organism evidence="2 3">
    <name type="scientific">Halobacillus litoralis</name>
    <dbReference type="NCBI Taxonomy" id="45668"/>
    <lineage>
        <taxon>Bacteria</taxon>
        <taxon>Bacillati</taxon>
        <taxon>Bacillota</taxon>
        <taxon>Bacilli</taxon>
        <taxon>Bacillales</taxon>
        <taxon>Bacillaceae</taxon>
        <taxon>Halobacillus</taxon>
    </lineage>
</organism>
<feature type="domain" description="N-acetyltransferase" evidence="1">
    <location>
        <begin position="6"/>
        <end position="174"/>
    </location>
</feature>
<dbReference type="PANTHER" id="PTHR43415:SF3">
    <property type="entry name" value="GNAT-FAMILY ACETYLTRANSFERASE"/>
    <property type="match status" value="1"/>
</dbReference>
<accession>A0A845DQ05</accession>
<dbReference type="AlphaFoldDB" id="A0A845DQ05"/>
<evidence type="ECO:0000313" key="3">
    <source>
        <dbReference type="Proteomes" id="UP000460949"/>
    </source>
</evidence>
<protein>
    <submittedName>
        <fullName evidence="2">GNAT family N-acetyltransferase</fullName>
    </submittedName>
</protein>